<protein>
    <recommendedName>
        <fullName evidence="7">L,D-TPase catalytic domain-containing protein</fullName>
    </recommendedName>
</protein>
<evidence type="ECO:0000256" key="2">
    <source>
        <dbReference type="ARBA" id="ARBA00022679"/>
    </source>
</evidence>
<dbReference type="SUPFAM" id="SSF141523">
    <property type="entry name" value="L,D-transpeptidase catalytic domain-like"/>
    <property type="match status" value="1"/>
</dbReference>
<evidence type="ECO:0000256" key="5">
    <source>
        <dbReference type="ARBA" id="ARBA00023316"/>
    </source>
</evidence>
<dbReference type="Pfam" id="PF03734">
    <property type="entry name" value="YkuD"/>
    <property type="match status" value="1"/>
</dbReference>
<dbReference type="KEGG" id="tfl:RPIT_04800"/>
<dbReference type="Gene3D" id="1.10.101.10">
    <property type="entry name" value="PGBD-like superfamily/PGBD"/>
    <property type="match status" value="1"/>
</dbReference>
<evidence type="ECO:0000259" key="7">
    <source>
        <dbReference type="PROSITE" id="PS52029"/>
    </source>
</evidence>
<keyword evidence="9" id="KW-1185">Reference proteome</keyword>
<dbReference type="STRING" id="1610493.RPIT_04800"/>
<dbReference type="EMBL" id="CP019605">
    <property type="protein sequence ID" value="AQP46022.1"/>
    <property type="molecule type" value="Genomic_DNA"/>
</dbReference>
<dbReference type="InterPro" id="IPR005490">
    <property type="entry name" value="LD_TPept_cat_dom"/>
</dbReference>
<comment type="pathway">
    <text evidence="1 6">Cell wall biogenesis; peptidoglycan biosynthesis.</text>
</comment>
<dbReference type="UniPathway" id="UPA00219"/>
<evidence type="ECO:0000256" key="1">
    <source>
        <dbReference type="ARBA" id="ARBA00004752"/>
    </source>
</evidence>
<dbReference type="AlphaFoldDB" id="A0A1Q2CIT7"/>
<gene>
    <name evidence="8" type="ORF">RPIT_04800</name>
</gene>
<dbReference type="GO" id="GO:0071972">
    <property type="term" value="F:peptidoglycan L,D-transpeptidase activity"/>
    <property type="evidence" value="ECO:0007669"/>
    <property type="project" value="TreeGrafter"/>
</dbReference>
<keyword evidence="4 6" id="KW-0573">Peptidoglycan synthesis</keyword>
<dbReference type="Proteomes" id="UP000188324">
    <property type="component" value="Chromosome"/>
</dbReference>
<dbReference type="GO" id="GO:0005576">
    <property type="term" value="C:extracellular region"/>
    <property type="evidence" value="ECO:0007669"/>
    <property type="project" value="TreeGrafter"/>
</dbReference>
<dbReference type="InterPro" id="IPR036366">
    <property type="entry name" value="PGBDSf"/>
</dbReference>
<reference evidence="8 9" key="1">
    <citation type="journal article" date="2016" name="Int. J. Syst. Evol. Microbiol.">
        <title>Tessaracoccus flavus sp. nov., isolated from the drainage system of a lindane-producing factory.</title>
        <authorList>
            <person name="Kumari R."/>
            <person name="Singh P."/>
            <person name="Schumann P."/>
            <person name="Lal R."/>
        </authorList>
    </citation>
    <scope>NUCLEOTIDE SEQUENCE [LARGE SCALE GENOMIC DNA]</scope>
    <source>
        <strain evidence="8 9">RP1T</strain>
    </source>
</reference>
<dbReference type="PANTHER" id="PTHR30582">
    <property type="entry name" value="L,D-TRANSPEPTIDASE"/>
    <property type="match status" value="1"/>
</dbReference>
<dbReference type="GO" id="GO:0018104">
    <property type="term" value="P:peptidoglycan-protein cross-linking"/>
    <property type="evidence" value="ECO:0007669"/>
    <property type="project" value="TreeGrafter"/>
</dbReference>
<dbReference type="PROSITE" id="PS52029">
    <property type="entry name" value="LD_TPASE"/>
    <property type="match status" value="1"/>
</dbReference>
<dbReference type="CDD" id="cd16913">
    <property type="entry name" value="YkuD_like"/>
    <property type="match status" value="1"/>
</dbReference>
<keyword evidence="5 6" id="KW-0961">Cell wall biogenesis/degradation</keyword>
<feature type="active site" description="Proton donor/acceptor" evidence="6">
    <location>
        <position position="178"/>
    </location>
</feature>
<sequence>MYNVLRPGPAILAPGSQGDDVKDLQARLKQIGWFHDAIAETYGPKTTEAVRGFQEKRQIPVTGEVDQRTLDRLYGMTRKPTSDELNNVVPEKAPTPAMVLDDRCLQGRVICISKSQRRLAWVIDGKIQSTMDVRFGSVQTPTRNGVFSVYWKSRDHVSSLYDSPMPFALFFSGGQAVHYSADFAARGYDGASHGCVNVRDKQAVMALFDASREGDKVVVYQ</sequence>
<dbReference type="InterPro" id="IPR038063">
    <property type="entry name" value="Transpep_catalytic_dom"/>
</dbReference>
<dbReference type="GO" id="GO:0016740">
    <property type="term" value="F:transferase activity"/>
    <property type="evidence" value="ECO:0007669"/>
    <property type="project" value="UniProtKB-KW"/>
</dbReference>
<evidence type="ECO:0000256" key="3">
    <source>
        <dbReference type="ARBA" id="ARBA00022960"/>
    </source>
</evidence>
<evidence type="ECO:0000313" key="9">
    <source>
        <dbReference type="Proteomes" id="UP000188324"/>
    </source>
</evidence>
<dbReference type="InterPro" id="IPR050979">
    <property type="entry name" value="LD-transpeptidase"/>
</dbReference>
<dbReference type="Pfam" id="PF01471">
    <property type="entry name" value="PG_binding_1"/>
    <property type="match status" value="1"/>
</dbReference>
<keyword evidence="2" id="KW-0808">Transferase</keyword>
<keyword evidence="3 6" id="KW-0133">Cell shape</keyword>
<dbReference type="Gene3D" id="2.40.440.10">
    <property type="entry name" value="L,D-transpeptidase catalytic domain-like"/>
    <property type="match status" value="1"/>
</dbReference>
<dbReference type="GO" id="GO:0071555">
    <property type="term" value="P:cell wall organization"/>
    <property type="evidence" value="ECO:0007669"/>
    <property type="project" value="UniProtKB-UniRule"/>
</dbReference>
<proteinExistence type="predicted"/>
<name>A0A1Q2CIT7_9ACTN</name>
<feature type="domain" description="L,D-TPase catalytic" evidence="7">
    <location>
        <begin position="108"/>
        <end position="220"/>
    </location>
</feature>
<dbReference type="GO" id="GO:0008360">
    <property type="term" value="P:regulation of cell shape"/>
    <property type="evidence" value="ECO:0007669"/>
    <property type="project" value="UniProtKB-UniRule"/>
</dbReference>
<accession>A0A1Q2CIT7</accession>
<dbReference type="SUPFAM" id="SSF47090">
    <property type="entry name" value="PGBD-like"/>
    <property type="match status" value="1"/>
</dbReference>
<evidence type="ECO:0000313" key="8">
    <source>
        <dbReference type="EMBL" id="AQP46022.1"/>
    </source>
</evidence>
<evidence type="ECO:0000256" key="6">
    <source>
        <dbReference type="PROSITE-ProRule" id="PRU01373"/>
    </source>
</evidence>
<dbReference type="PANTHER" id="PTHR30582:SF33">
    <property type="entry name" value="EXPORTED PROTEIN"/>
    <property type="match status" value="1"/>
</dbReference>
<dbReference type="InterPro" id="IPR002477">
    <property type="entry name" value="Peptidoglycan-bd-like"/>
</dbReference>
<dbReference type="InterPro" id="IPR036365">
    <property type="entry name" value="PGBD-like_sf"/>
</dbReference>
<organism evidence="8 9">
    <name type="scientific">Tessaracoccus flavus</name>
    <dbReference type="NCBI Taxonomy" id="1610493"/>
    <lineage>
        <taxon>Bacteria</taxon>
        <taxon>Bacillati</taxon>
        <taxon>Actinomycetota</taxon>
        <taxon>Actinomycetes</taxon>
        <taxon>Propionibacteriales</taxon>
        <taxon>Propionibacteriaceae</taxon>
        <taxon>Tessaracoccus</taxon>
    </lineage>
</organism>
<feature type="active site" description="Nucleophile" evidence="6">
    <location>
        <position position="195"/>
    </location>
</feature>
<evidence type="ECO:0000256" key="4">
    <source>
        <dbReference type="ARBA" id="ARBA00022984"/>
    </source>
</evidence>